<dbReference type="InterPro" id="IPR051925">
    <property type="entry name" value="RNA-binding_domain"/>
</dbReference>
<reference evidence="5 6" key="1">
    <citation type="submission" date="2018-06" db="EMBL/GenBank/DDBJ databases">
        <authorList>
            <consortium name="Pathogen Informatics"/>
            <person name="Doyle S."/>
        </authorList>
    </citation>
    <scope>NUCLEOTIDE SEQUENCE [LARGE SCALE GENOMIC DNA]</scope>
    <source>
        <strain evidence="5 6">NCTC10660</strain>
    </source>
</reference>
<evidence type="ECO:0000313" key="6">
    <source>
        <dbReference type="Proteomes" id="UP000254927"/>
    </source>
</evidence>
<evidence type="ECO:0000256" key="2">
    <source>
        <dbReference type="PROSITE-ProRule" id="PRU00626"/>
    </source>
</evidence>
<evidence type="ECO:0000259" key="4">
    <source>
        <dbReference type="PROSITE" id="PS51295"/>
    </source>
</evidence>
<sequence>MTEPMLSRRMPLFSDKHTDMSNKPDSKQLLELKARAHHLNPVVMIGQQGLTESVIKETDAALTAHELIKVRVLGDDRAERIAMCEALCAATDAQLVQHIGKLLVLWRENPEEA</sequence>
<dbReference type="Pfam" id="PF01985">
    <property type="entry name" value="CRS1_YhbY"/>
    <property type="match status" value="1"/>
</dbReference>
<proteinExistence type="predicted"/>
<dbReference type="InterPro" id="IPR035920">
    <property type="entry name" value="YhbY-like_sf"/>
</dbReference>
<evidence type="ECO:0000313" key="5">
    <source>
        <dbReference type="EMBL" id="STZ67618.1"/>
    </source>
</evidence>
<feature type="domain" description="CRM" evidence="4">
    <location>
        <begin position="22"/>
        <end position="113"/>
    </location>
</feature>
<dbReference type="Gene3D" id="3.30.110.60">
    <property type="entry name" value="YhbY-like"/>
    <property type="match status" value="1"/>
</dbReference>
<dbReference type="SMART" id="SM01103">
    <property type="entry name" value="CRS1_YhbY"/>
    <property type="match status" value="1"/>
</dbReference>
<evidence type="ECO:0000256" key="1">
    <source>
        <dbReference type="ARBA" id="ARBA00022884"/>
    </source>
</evidence>
<gene>
    <name evidence="5" type="ORF">NCTC10660_01102</name>
</gene>
<feature type="compositionally biased region" description="Basic and acidic residues" evidence="3">
    <location>
        <begin position="14"/>
        <end position="24"/>
    </location>
</feature>
<dbReference type="InterPro" id="IPR001890">
    <property type="entry name" value="RNA-binding_CRM"/>
</dbReference>
<dbReference type="SUPFAM" id="SSF75471">
    <property type="entry name" value="YhbY-like"/>
    <property type="match status" value="1"/>
</dbReference>
<dbReference type="Proteomes" id="UP000254927">
    <property type="component" value="Unassembled WGS sequence"/>
</dbReference>
<feature type="region of interest" description="Disordered" evidence="3">
    <location>
        <begin position="1"/>
        <end position="24"/>
    </location>
</feature>
<keyword evidence="1 2" id="KW-0694">RNA-binding</keyword>
<accession>A0A378TXB7</accession>
<dbReference type="PROSITE" id="PS51295">
    <property type="entry name" value="CRM"/>
    <property type="match status" value="1"/>
</dbReference>
<name>A0A378TXB7_NEIEL</name>
<dbReference type="AlphaFoldDB" id="A0A378TXB7"/>
<dbReference type="PANTHER" id="PTHR40065:SF3">
    <property type="entry name" value="RNA-BINDING PROTEIN YHBY"/>
    <property type="match status" value="1"/>
</dbReference>
<dbReference type="EMBL" id="UGQW01000002">
    <property type="protein sequence ID" value="STZ67618.1"/>
    <property type="molecule type" value="Genomic_DNA"/>
</dbReference>
<dbReference type="GO" id="GO:0003723">
    <property type="term" value="F:RNA binding"/>
    <property type="evidence" value="ECO:0007669"/>
    <property type="project" value="UniProtKB-UniRule"/>
</dbReference>
<dbReference type="NCBIfam" id="TIGR00253">
    <property type="entry name" value="RNA_bind_YhbY"/>
    <property type="match status" value="1"/>
</dbReference>
<protein>
    <submittedName>
        <fullName evidence="5">Putative RNA-binding protein</fullName>
    </submittedName>
</protein>
<evidence type="ECO:0000256" key="3">
    <source>
        <dbReference type="SAM" id="MobiDB-lite"/>
    </source>
</evidence>
<dbReference type="InterPro" id="IPR017924">
    <property type="entry name" value="RNA-binding_YhbY"/>
</dbReference>
<dbReference type="PANTHER" id="PTHR40065">
    <property type="entry name" value="RNA-BINDING PROTEIN YHBY"/>
    <property type="match status" value="1"/>
</dbReference>
<organism evidence="5 6">
    <name type="scientific">Neisseria elongata</name>
    <dbReference type="NCBI Taxonomy" id="495"/>
    <lineage>
        <taxon>Bacteria</taxon>
        <taxon>Pseudomonadati</taxon>
        <taxon>Pseudomonadota</taxon>
        <taxon>Betaproteobacteria</taxon>
        <taxon>Neisseriales</taxon>
        <taxon>Neisseriaceae</taxon>
        <taxon>Neisseria</taxon>
    </lineage>
</organism>